<dbReference type="InterPro" id="IPR009332">
    <property type="entry name" value="Med22"/>
</dbReference>
<accession>E1ZNK8</accession>
<evidence type="ECO:0000313" key="6">
    <source>
        <dbReference type="EMBL" id="EFN52700.1"/>
    </source>
</evidence>
<dbReference type="FunCoup" id="E1ZNK8">
    <property type="interactions" value="1457"/>
</dbReference>
<evidence type="ECO:0000256" key="2">
    <source>
        <dbReference type="ARBA" id="ARBA00023015"/>
    </source>
</evidence>
<dbReference type="GO" id="GO:0003712">
    <property type="term" value="F:transcription coregulator activity"/>
    <property type="evidence" value="ECO:0007669"/>
    <property type="project" value="InterPro"/>
</dbReference>
<dbReference type="PANTHER" id="PTHR12434">
    <property type="entry name" value="MEDIATOR OF RNA POLYMERASE II TRANSCRIPTION SUBUNIT 22"/>
    <property type="match status" value="1"/>
</dbReference>
<gene>
    <name evidence="6" type="ORF">CHLNCDRAFT_138703</name>
</gene>
<evidence type="ECO:0008006" key="8">
    <source>
        <dbReference type="Google" id="ProtNLM"/>
    </source>
</evidence>
<proteinExistence type="predicted"/>
<dbReference type="OrthoDB" id="536673at2759"/>
<dbReference type="InParanoid" id="E1ZNK8"/>
<evidence type="ECO:0000313" key="7">
    <source>
        <dbReference type="Proteomes" id="UP000008141"/>
    </source>
</evidence>
<dbReference type="Pfam" id="PF06179">
    <property type="entry name" value="Med22"/>
    <property type="match status" value="1"/>
</dbReference>
<keyword evidence="3" id="KW-0804">Transcription</keyword>
<feature type="region of interest" description="Disordered" evidence="5">
    <location>
        <begin position="145"/>
        <end position="172"/>
    </location>
</feature>
<dbReference type="GO" id="GO:0006357">
    <property type="term" value="P:regulation of transcription by RNA polymerase II"/>
    <property type="evidence" value="ECO:0007669"/>
    <property type="project" value="InterPro"/>
</dbReference>
<dbReference type="AlphaFoldDB" id="E1ZNK8"/>
<comment type="subcellular location">
    <subcellularLocation>
        <location evidence="1">Nucleus</location>
    </subcellularLocation>
</comment>
<name>E1ZNK8_CHLVA</name>
<dbReference type="Proteomes" id="UP000008141">
    <property type="component" value="Unassembled WGS sequence"/>
</dbReference>
<evidence type="ECO:0000256" key="1">
    <source>
        <dbReference type="ARBA" id="ARBA00004123"/>
    </source>
</evidence>
<dbReference type="EMBL" id="GL433855">
    <property type="protein sequence ID" value="EFN52700.1"/>
    <property type="molecule type" value="Genomic_DNA"/>
</dbReference>
<sequence length="172" mass="19044">MQAQPFVCSPRDTFAVPRIDRQHRVAQDAAMATASLKDRIRSEYQQLLDNFANLLRSARLPDESGDAGARQGRVPGEVMEVFAEKMLQACHALLGVVAELKRNALLNDVAGRNAEVASSSAAAEAEEAELLQRFQQLQQRIDTAMKLVQPLDDDAEHQPPAEQQQRDVPMQV</sequence>
<dbReference type="GeneID" id="17351999"/>
<keyword evidence="4" id="KW-0539">Nucleus</keyword>
<evidence type="ECO:0000256" key="4">
    <source>
        <dbReference type="ARBA" id="ARBA00023242"/>
    </source>
</evidence>
<keyword evidence="2" id="KW-0805">Transcription regulation</keyword>
<keyword evidence="7" id="KW-1185">Reference proteome</keyword>
<dbReference type="GO" id="GO:0016592">
    <property type="term" value="C:mediator complex"/>
    <property type="evidence" value="ECO:0007669"/>
    <property type="project" value="InterPro"/>
</dbReference>
<dbReference type="PANTHER" id="PTHR12434:SF6">
    <property type="entry name" value="MEDIATOR OF RNA POLYMERASE II TRANSCRIPTION SUBUNIT 22"/>
    <property type="match status" value="1"/>
</dbReference>
<dbReference type="RefSeq" id="XP_005844802.1">
    <property type="nucleotide sequence ID" value="XM_005844740.1"/>
</dbReference>
<evidence type="ECO:0000256" key="5">
    <source>
        <dbReference type="SAM" id="MobiDB-lite"/>
    </source>
</evidence>
<evidence type="ECO:0000256" key="3">
    <source>
        <dbReference type="ARBA" id="ARBA00023163"/>
    </source>
</evidence>
<protein>
    <recommendedName>
        <fullName evidence="8">Mediator of RNA polymerase II transcription subunit 22</fullName>
    </recommendedName>
</protein>
<dbReference type="KEGG" id="cvr:CHLNCDRAFT_138703"/>
<reference evidence="6 7" key="1">
    <citation type="journal article" date="2010" name="Plant Cell">
        <title>The Chlorella variabilis NC64A genome reveals adaptation to photosymbiosis, coevolution with viruses, and cryptic sex.</title>
        <authorList>
            <person name="Blanc G."/>
            <person name="Duncan G."/>
            <person name="Agarkova I."/>
            <person name="Borodovsky M."/>
            <person name="Gurnon J."/>
            <person name="Kuo A."/>
            <person name="Lindquist E."/>
            <person name="Lucas S."/>
            <person name="Pangilinan J."/>
            <person name="Polle J."/>
            <person name="Salamov A."/>
            <person name="Terry A."/>
            <person name="Yamada T."/>
            <person name="Dunigan D.D."/>
            <person name="Grigoriev I.V."/>
            <person name="Claverie J.M."/>
            <person name="Van Etten J.L."/>
        </authorList>
    </citation>
    <scope>NUCLEOTIDE SEQUENCE [LARGE SCALE GENOMIC DNA]</scope>
    <source>
        <strain evidence="6 7">NC64A</strain>
    </source>
</reference>
<organism evidence="7">
    <name type="scientific">Chlorella variabilis</name>
    <name type="common">Green alga</name>
    <dbReference type="NCBI Taxonomy" id="554065"/>
    <lineage>
        <taxon>Eukaryota</taxon>
        <taxon>Viridiplantae</taxon>
        <taxon>Chlorophyta</taxon>
        <taxon>core chlorophytes</taxon>
        <taxon>Trebouxiophyceae</taxon>
        <taxon>Chlorellales</taxon>
        <taxon>Chlorellaceae</taxon>
        <taxon>Chlorella clade</taxon>
        <taxon>Chlorella</taxon>
    </lineage>
</organism>